<reference evidence="3 4" key="2">
    <citation type="journal article" date="2003" name="Nature">
        <title>The male-specific region of the human Y chromosome is a mosaic of discrete sequence classes.</title>
        <authorList>
            <person name="Skaletsky H."/>
            <person name="Kuroda-Kawaguchi T."/>
            <person name="Minx P.J."/>
            <person name="Cordum H.S."/>
            <person name="Hillier L."/>
            <person name="Brown L.G."/>
            <person name="Repping S."/>
            <person name="Pyntikova T."/>
            <person name="Ali J."/>
            <person name="Bieri T."/>
            <person name="Chinwalla A."/>
            <person name="Delehaunty A."/>
            <person name="Delehaunty K."/>
            <person name="Du H."/>
            <person name="Fewell G."/>
            <person name="Fulton L."/>
            <person name="Fulton R."/>
            <person name="Graves T."/>
            <person name="Hou S.F."/>
            <person name="Latrielle P."/>
            <person name="Leonard S."/>
            <person name="Mardis E."/>
            <person name="Maupin R."/>
            <person name="McPherson J."/>
            <person name="Miner T."/>
            <person name="Nash W."/>
            <person name="Nguyen C."/>
            <person name="Ozersky P."/>
            <person name="Pepin K."/>
            <person name="Rock S."/>
            <person name="Rohlfing T."/>
            <person name="Scott K."/>
            <person name="Schultz B."/>
            <person name="Strong C."/>
            <person name="Tin-Wollam A."/>
            <person name="Yang S.P."/>
            <person name="Waterston R.H."/>
            <person name="Wilson R.K."/>
            <person name="Rozen S."/>
            <person name="Page D.C."/>
        </authorList>
    </citation>
    <scope>NUCLEOTIDE SEQUENCE [LARGE SCALE GENOMIC DNA]</scope>
</reference>
<accession>A0A1B0GUR3</accession>
<reference evidence="2" key="1">
    <citation type="journal article" date="2001" name="Nature">
        <title>Initial sequencing and analysis of the human genome.</title>
        <authorList>
            <consortium name="International Human Genome Sequencing Consortium"/>
            <person name="Lander E.S."/>
            <person name="Linton L.M."/>
            <person name="Birren B."/>
            <person name="Nusbaum C."/>
            <person name="Zody M.C."/>
            <person name="Baldwin J."/>
            <person name="Devon K."/>
            <person name="Dewar K."/>
            <person name="Doyle M."/>
            <person name="FitzHugh W."/>
            <person name="Funke R."/>
            <person name="Gage D."/>
            <person name="Harris K."/>
            <person name="Heaford A."/>
            <person name="Howland J."/>
            <person name="Kann L."/>
            <person name="Lehoczky J."/>
            <person name="LeVine R."/>
            <person name="McEwan P."/>
            <person name="McKernan K."/>
            <person name="Meldrim J."/>
            <person name="Mesirov J.P."/>
            <person name="Miranda C."/>
            <person name="Morris W."/>
            <person name="Naylor J."/>
            <person name="Raymond C."/>
            <person name="Rosetti M."/>
            <person name="Santos R."/>
            <person name="Sheridan A."/>
            <person name="Sougnez C."/>
            <person name="Stange-Thomann N."/>
            <person name="Stojanovic N."/>
            <person name="Subramanian A."/>
            <person name="Wyman D."/>
            <person name="Rogers J."/>
            <person name="Sulston J."/>
            <person name="Ainscough R."/>
            <person name="Beck S."/>
            <person name="Bentley D."/>
            <person name="Burton J."/>
            <person name="Clee C."/>
            <person name="Carter N."/>
            <person name="Coulson A."/>
            <person name="Deadman R."/>
            <person name="Deloukas P."/>
            <person name="Dunham A."/>
            <person name="Dunham I."/>
            <person name="Durbin R."/>
            <person name="French L."/>
            <person name="Grafham D."/>
            <person name="Gregory S."/>
            <person name="Hubbard T."/>
            <person name="Humphray S."/>
            <person name="Hunt A."/>
            <person name="Jones M."/>
            <person name="Lloyd C."/>
            <person name="McMurray A."/>
            <person name="Matthews L."/>
            <person name="Mercer S."/>
            <person name="Milne S."/>
            <person name="Mullikin J.C."/>
            <person name="Mungall A."/>
            <person name="Plumb R."/>
            <person name="Ross M."/>
            <person name="Shownkeen R."/>
            <person name="Sims S."/>
            <person name="Waterston R.H."/>
            <person name="Wilson R.K."/>
            <person name="Hillier L.W."/>
            <person name="McPherson J.D."/>
            <person name="Marra M.A."/>
            <person name="Mardis E.R."/>
            <person name="Fulton L.A."/>
            <person name="Chinwalla A.T."/>
            <person name="Pepin K.H."/>
            <person name="Gish W.R."/>
            <person name="Chissoe S.L."/>
            <person name="Wendl M.C."/>
            <person name="Delehaunty K.D."/>
            <person name="Miner T.L."/>
            <person name="Delehaunty A."/>
            <person name="Kramer J.B."/>
            <person name="Cook L.L."/>
            <person name="Fulton R.S."/>
            <person name="Johnson D.L."/>
            <person name="Minx P.J."/>
            <person name="Clifton S.W."/>
            <person name="Hawkins T."/>
            <person name="Branscomb E."/>
            <person name="Predki P."/>
            <person name="Richardson P."/>
            <person name="Wenning S."/>
            <person name="Slezak T."/>
            <person name="Doggett N."/>
            <person name="Cheng J.F."/>
            <person name="Olsen A."/>
            <person name="Lucas S."/>
            <person name="Elkin C."/>
            <person name="Uberbacher E."/>
            <person name="Frazier M."/>
            <person name="Gibbs R.A."/>
            <person name="Muzny D.M."/>
            <person name="Scherer S.E."/>
            <person name="Bouck J.B."/>
            <person name="Sodergren E.J."/>
            <person name="Worley K.C."/>
            <person name="Rives C.M."/>
            <person name="Gorrell J.H."/>
            <person name="Metzker M.L."/>
            <person name="Naylor S.L."/>
            <person name="Kucherlapati R.S."/>
            <person name="Nelson D.L."/>
            <person name="Weinstock G.M."/>
            <person name="Sakaki Y."/>
            <person name="Fujiyama A."/>
            <person name="Hattori M."/>
            <person name="Yada T."/>
            <person name="Toyoda A."/>
            <person name="Itoh T."/>
            <person name="Kawagoe C."/>
            <person name="Watanabe H."/>
            <person name="Totoki Y."/>
            <person name="Taylor T."/>
            <person name="Weissenbach J."/>
            <person name="Heilig R."/>
            <person name="Saurin W."/>
            <person name="Artiguenave F."/>
            <person name="Brottier P."/>
            <person name="Bruls T."/>
            <person name="Pelletier E."/>
            <person name="Robert C."/>
            <person name="Wincker P."/>
            <person name="Smith D.R."/>
            <person name="Doucette-Stamm L."/>
            <person name="Rubenfield M."/>
            <person name="Weinstock K."/>
            <person name="Lee H.M."/>
            <person name="Dubois J."/>
            <person name="Rosenthal A."/>
            <person name="Platzer M."/>
            <person name="Nyakatura G."/>
            <person name="Taudien S."/>
            <person name="Rump A."/>
            <person name="Yang H."/>
            <person name="Yu J."/>
            <person name="Wang J."/>
            <person name="Huang G."/>
            <person name="Gu J."/>
            <person name="Hood L."/>
            <person name="Rowen L."/>
            <person name="Madan A."/>
            <person name="Qin S."/>
            <person name="Davis R.W."/>
            <person name="Federspiel N.A."/>
            <person name="Abola A.P."/>
            <person name="Proctor M.J."/>
            <person name="Myers R.M."/>
            <person name="Schmutz J."/>
            <person name="Dickson M."/>
            <person name="Grimwood J."/>
            <person name="Cox D.R."/>
            <person name="Olson M.V."/>
            <person name="Kaul R."/>
            <person name="Raymond C."/>
            <person name="Shimizu N."/>
            <person name="Kawasaki K."/>
            <person name="Minoshima S."/>
            <person name="Evans G.A."/>
            <person name="Athanasiou M."/>
            <person name="Schultz R."/>
            <person name="Roe B.A."/>
            <person name="Chen F."/>
            <person name="Pan H."/>
            <person name="Ramser J."/>
            <person name="Lehrach H."/>
            <person name="Reinhardt R."/>
            <person name="McCombie W.R."/>
            <person name="de la Bastide M."/>
            <person name="Dedhia N."/>
            <person name="Blocker H."/>
            <person name="Hornischer K."/>
            <person name="Nordsiek G."/>
            <person name="Agarwala R."/>
            <person name="Aravind L."/>
            <person name="Bailey J.A."/>
            <person name="Bateman A."/>
            <person name="Batzoglou S."/>
            <person name="Birney E."/>
            <person name="Bork P."/>
            <person name="Brown D.G."/>
            <person name="Burge C.B."/>
            <person name="Cerutti L."/>
            <person name="Chen H.C."/>
            <person name="Church D."/>
            <person name="Clamp M."/>
            <person name="Copley R.R."/>
            <person name="Doerks T."/>
            <person name="Eddy S.R."/>
            <person name="Eichler E.E."/>
            <person name="Furey T.S."/>
            <person name="Galagan J."/>
            <person name="Gilbert J.G."/>
            <person name="Harmon C."/>
            <person name="Hayashizaki Y."/>
            <person name="Haussler D."/>
            <person name="Hermjakob H."/>
            <person name="Hokamp K."/>
            <person name="Jang W."/>
            <person name="Johnson L.S."/>
            <person name="Jones T.A."/>
            <person name="Kasif S."/>
            <person name="Kaspryzk A."/>
            <person name="Kennedy S."/>
            <person name="Kent W.J."/>
            <person name="Kitts P."/>
            <person name="Koonin E.V."/>
            <person name="Korf I."/>
            <person name="Kulp D."/>
            <person name="Lancet D."/>
            <person name="Lowe T.M."/>
            <person name="McLysaght A."/>
            <person name="Mikkelsen T."/>
            <person name="Moran J.V."/>
            <person name="Mulder N."/>
            <person name="Pollara V.J."/>
            <person name="Ponting C.P."/>
            <person name="Schuler G."/>
            <person name="Schultz J."/>
            <person name="Slater G."/>
            <person name="Smit A.F."/>
            <person name="Stupka E."/>
            <person name="Szustakowski J."/>
            <person name="Thierry-Mieg D."/>
            <person name="Thierry-Mieg J."/>
            <person name="Wagner L."/>
            <person name="Wallis J."/>
            <person name="Wheeler R."/>
            <person name="Williams A."/>
            <person name="Wolf Y.I."/>
            <person name="Wolfe K.H."/>
            <person name="Yang S.P."/>
            <person name="Yeh R.F."/>
            <person name="Collins F."/>
            <person name="Guyer M.S."/>
            <person name="Peterson J."/>
            <person name="Felsenfeld A."/>
            <person name="Wetterstrand K.A."/>
            <person name="Patrinos A."/>
            <person name="Morgan M.J."/>
            <person name="de Jong P."/>
            <person name="Catanese J.J."/>
            <person name="Osoegawa K."/>
            <person name="Shizuya H."/>
            <person name="Choi S."/>
            <person name="Chen Y.J."/>
        </authorList>
    </citation>
    <scope>NUCLEOTIDE SEQUENCE [LARGE SCALE GENOMIC DNA]</scope>
</reference>
<feature type="non-terminal residue" evidence="2">
    <location>
        <position position="40"/>
    </location>
</feature>
<dbReference type="EMBL" id="AL683870">
    <property type="status" value="NOT_ANNOTATED_CDS"/>
    <property type="molecule type" value="Genomic_DNA"/>
</dbReference>
<keyword evidence="4" id="KW-1185">Reference proteome</keyword>
<gene>
    <name evidence="2" type="primary">P2RY8</name>
</gene>
<reference evidence="2 4" key="4">
    <citation type="journal article" date="2005" name="Nature">
        <title>The DNA sequence of the human X chromosome.</title>
        <authorList>
            <person name="Ross M.T."/>
            <person name="Grafham D.V."/>
            <person name="Coffey A.J."/>
            <person name="Scherer S."/>
            <person name="McLay K."/>
            <person name="Muzny D."/>
            <person name="Platzer M."/>
            <person name="Howell G.R."/>
            <person name="Burrows C."/>
            <person name="Bird C.P."/>
            <person name="Frankish A."/>
            <person name="Lovell F.L."/>
            <person name="Howe K.L."/>
            <person name="Ashurst J.L."/>
            <person name="Fulton R.S."/>
            <person name="Sudbrak R."/>
            <person name="Wen G."/>
            <person name="Jones M.C."/>
            <person name="Hurles M.E."/>
            <person name="Andrews T.D."/>
            <person name="Scott C.E."/>
            <person name="Searle S."/>
            <person name="Ramser J."/>
            <person name="Whittaker A."/>
            <person name="Deadman R."/>
            <person name="Carter N.P."/>
            <person name="Hunt S.E."/>
            <person name="Chen R."/>
            <person name="Cree A."/>
            <person name="Gunaratne P."/>
            <person name="Havlak P."/>
            <person name="Hodgson A."/>
            <person name="Metzker M.L."/>
            <person name="Richards S."/>
            <person name="Scott G."/>
            <person name="Steffen D."/>
            <person name="Sodergren E."/>
            <person name="Wheeler D.A."/>
            <person name="Worley K.C."/>
            <person name="Ainscough R."/>
            <person name="Ambrose K.D."/>
            <person name="Ansari-Lari M.A."/>
            <person name="Aradhya S."/>
            <person name="Ashwell R.I."/>
            <person name="Babbage A.K."/>
            <person name="Bagguley C.L."/>
            <person name="Ballabio A."/>
            <person name="Banerjee R."/>
            <person name="Barker G.E."/>
            <person name="Barlow K.F."/>
            <person name="Barrett I.P."/>
            <person name="Bates K.N."/>
            <person name="Beare D.M."/>
            <person name="Beasley H."/>
            <person name="Beasley O."/>
            <person name="Beck A."/>
            <person name="Bethel G."/>
            <person name="Blechschmidt K."/>
            <person name="Brady N."/>
            <person name="Bray-Allen S."/>
            <person name="Bridgeman A.M."/>
            <person name="Brown A.J."/>
            <person name="Brown M.J."/>
            <person name="Bonnin D."/>
            <person name="Bruford E.A."/>
            <person name="Buhay C."/>
            <person name="Burch P."/>
            <person name="Burford D."/>
            <person name="Burgess J."/>
            <person name="Burrill W."/>
            <person name="Burton J."/>
            <person name="Bye J.M."/>
            <person name="Carder C."/>
            <person name="Carrel L."/>
            <person name="Chako J."/>
            <person name="Chapman J.C."/>
            <person name="Chavez D."/>
            <person name="Chen E."/>
            <person name="Chen G."/>
            <person name="Chen Y."/>
            <person name="Chen Z."/>
            <person name="Chinault C."/>
            <person name="Ciccodicola A."/>
            <person name="Clark S.Y."/>
            <person name="Clarke G."/>
            <person name="Clee C.M."/>
            <person name="Clegg S."/>
            <person name="Clerc-Blankenburg K."/>
            <person name="Clifford K."/>
            <person name="Cobley V."/>
            <person name="Cole C.G."/>
            <person name="Conquer J.S."/>
            <person name="Corby N."/>
            <person name="Connor R.E."/>
            <person name="David R."/>
            <person name="Davies J."/>
            <person name="Davis C."/>
            <person name="Davis J."/>
            <person name="Delgado O."/>
            <person name="Deshazo D."/>
            <person name="Dhami P."/>
            <person name="Ding Y."/>
            <person name="Dinh H."/>
            <person name="Dodsworth S."/>
            <person name="Draper H."/>
            <person name="Dugan-Rocha S."/>
            <person name="Dunham A."/>
            <person name="Dunn M."/>
            <person name="Durbin K.J."/>
            <person name="Dutta I."/>
            <person name="Eades T."/>
            <person name="Ellwood M."/>
            <person name="Emery-Cohen A."/>
            <person name="Errington H."/>
            <person name="Evans K.L."/>
            <person name="Faulkner L."/>
            <person name="Francis F."/>
            <person name="Frankland J."/>
            <person name="Fraser A.E."/>
            <person name="Galgoczy P."/>
            <person name="Gilbert J."/>
            <person name="Gill R."/>
            <person name="Glockner G."/>
            <person name="Gregory S.G."/>
            <person name="Gribble S."/>
            <person name="Griffiths C."/>
            <person name="Grocock R."/>
            <person name="Gu Y."/>
            <person name="Gwilliam R."/>
            <person name="Hamilton C."/>
            <person name="Hart E.A."/>
            <person name="Hawes A."/>
            <person name="Heath P.D."/>
            <person name="Heitmann K."/>
            <person name="Hennig S."/>
            <person name="Hernandez J."/>
            <person name="Hinzmann B."/>
            <person name="Ho S."/>
            <person name="Hoffs M."/>
            <person name="Howden P.J."/>
            <person name="Huckle E.J."/>
            <person name="Hume J."/>
            <person name="Hunt P.J."/>
            <person name="Hunt A.R."/>
            <person name="Isherwood J."/>
            <person name="Jacob L."/>
            <person name="Johnson D."/>
            <person name="Jones S."/>
            <person name="de Jong P.J."/>
            <person name="Joseph S.S."/>
            <person name="Keenan S."/>
            <person name="Kelly S."/>
            <person name="Kershaw J.K."/>
            <person name="Khan Z."/>
            <person name="Kioschis P."/>
            <person name="Klages S."/>
            <person name="Knights A.J."/>
            <person name="Kosiura A."/>
            <person name="Kovar-Smith C."/>
            <person name="Laird G.K."/>
            <person name="Langford C."/>
            <person name="Lawlor S."/>
            <person name="Leversha M."/>
            <person name="Lewis L."/>
            <person name="Liu W."/>
            <person name="Lloyd C."/>
            <person name="Lloyd D.M."/>
            <person name="Loulseged H."/>
            <person name="Loveland J.E."/>
            <person name="Lovell J.D."/>
            <person name="Lozado R."/>
            <person name="Lu J."/>
            <person name="Lyne R."/>
            <person name="Ma J."/>
            <person name="Maheshwari M."/>
            <person name="Matthews L.H."/>
            <person name="McDowall J."/>
            <person name="McLaren S."/>
            <person name="McMurray A."/>
            <person name="Meidl P."/>
            <person name="Meitinger T."/>
            <person name="Milne S."/>
            <person name="Miner G."/>
            <person name="Mistry S.L."/>
            <person name="Morgan M."/>
            <person name="Morris S."/>
            <person name="Muller I."/>
            <person name="Mullikin J.C."/>
            <person name="Nguyen N."/>
            <person name="Nordsiek G."/>
            <person name="Nyakatura G."/>
            <person name="O'Dell C.N."/>
            <person name="Okwuonu G."/>
            <person name="Palmer S."/>
            <person name="Pandian R."/>
            <person name="Parker D."/>
            <person name="Parrish J."/>
            <person name="Pasternak S."/>
            <person name="Patel D."/>
            <person name="Pearce A.V."/>
            <person name="Pearson D.M."/>
            <person name="Pelan S.E."/>
            <person name="Perez L."/>
            <person name="Porter K.M."/>
            <person name="Ramsey Y."/>
            <person name="Reichwald K."/>
            <person name="Rhodes S."/>
            <person name="Ridler K.A."/>
            <person name="Schlessinger D."/>
            <person name="Schueler M.G."/>
            <person name="Sehra H.K."/>
            <person name="Shaw-Smith C."/>
            <person name="Shen H."/>
            <person name="Sheridan E.M."/>
            <person name="Shownkeen R."/>
            <person name="Skuce C.D."/>
            <person name="Smith M.L."/>
            <person name="Sotheran E.C."/>
            <person name="Steingruber H.E."/>
            <person name="Steward C.A."/>
            <person name="Storey R."/>
            <person name="Swann R.M."/>
            <person name="Swarbreck D."/>
            <person name="Tabor P.E."/>
            <person name="Taudien S."/>
            <person name="Taylor T."/>
            <person name="Teague B."/>
            <person name="Thomas K."/>
            <person name="Thorpe A."/>
            <person name="Timms K."/>
            <person name="Tracey A."/>
            <person name="Trevanion S."/>
            <person name="Tromans A.C."/>
            <person name="d'Urso M."/>
            <person name="Verduzco D."/>
            <person name="Villasana D."/>
            <person name="Waldron L."/>
            <person name="Wall M."/>
            <person name="Wang Q."/>
            <person name="Warren J."/>
            <person name="Warry G.L."/>
            <person name="Wei X."/>
            <person name="West A."/>
            <person name="Whitehead S.L."/>
            <person name="Whiteley M.N."/>
            <person name="Wilkinson J.E."/>
            <person name="Willey D.L."/>
            <person name="Williams G."/>
            <person name="Williams L."/>
            <person name="Williamson A."/>
            <person name="Williamson H."/>
            <person name="Wilming L."/>
            <person name="Woodmansey R.L."/>
            <person name="Wray P.W."/>
            <person name="Yen J."/>
            <person name="Zhang J."/>
            <person name="Zhou J."/>
            <person name="Zoghbi H."/>
            <person name="Zorilla S."/>
            <person name="Buck D."/>
            <person name="Reinhardt R."/>
            <person name="Poustka A."/>
            <person name="Rosenthal A."/>
            <person name="Lehrach H."/>
            <person name="Meindl A."/>
            <person name="Minx P.J."/>
            <person name="Hillier L.W."/>
            <person name="Willard H.F."/>
            <person name="Wilson R.K."/>
            <person name="Waterston R.H."/>
            <person name="Rice C.M."/>
            <person name="Vaudin M."/>
            <person name="Coulson A."/>
            <person name="Nelson D.L."/>
            <person name="Weinstock G."/>
            <person name="Sulston J.E."/>
            <person name="Durbin R."/>
            <person name="Hubbard T."/>
            <person name="Gibbs R.A."/>
            <person name="Beck S."/>
            <person name="Rogers J."/>
            <person name="Bentley D.R."/>
        </authorList>
    </citation>
    <scope>NUCLEOTIDE SEQUENCE [LARGE SCALE GENOMIC DNA]</scope>
</reference>
<dbReference type="VEuPathDB" id="HostDB:ENSG00000182162"/>
<keyword evidence="5" id="KW-1267">Proteomics identification</keyword>
<keyword evidence="1" id="KW-0472">Membrane</keyword>
<reference evidence="2" key="5">
    <citation type="submission" date="2025-05" db="UniProtKB">
        <authorList>
            <consortium name="Ensembl"/>
        </authorList>
    </citation>
    <scope>IDENTIFICATION</scope>
</reference>
<evidence type="ECO:0000313" key="3">
    <source>
        <dbReference type="Ensembl" id="ENSP00000518610.1"/>
    </source>
</evidence>
<dbReference type="Ensembl" id="ENST00000460672.6">
    <property type="protein sequence ID" value="ENSP00000490211.1"/>
    <property type="gene ID" value="ENSG00000182162.11"/>
</dbReference>
<dbReference type="ExpressionAtlas" id="A0A1B0GUR3">
    <property type="expression patterns" value="baseline and differential"/>
</dbReference>
<evidence type="ECO:0007829" key="5">
    <source>
        <dbReference type="PeptideAtlas" id="A0A1B0GUR3"/>
    </source>
</evidence>
<dbReference type="HGNC" id="HGNC:15524">
    <property type="gene designation" value="P2RY8"/>
</dbReference>
<dbReference type="AlphaFoldDB" id="A0A1B0GUR3"/>
<evidence type="ECO:0000313" key="4">
    <source>
        <dbReference type="Proteomes" id="UP000005640"/>
    </source>
</evidence>
<dbReference type="Bgee" id="ENSG00000182162">
    <property type="expression patterns" value="Expressed in buccal mucosa cell and 118 other cell types or tissues"/>
</dbReference>
<keyword evidence="1" id="KW-1133">Transmembrane helix</keyword>
<dbReference type="Antibodypedia" id="588">
    <property type="antibodies" value="214 antibodies from 29 providers"/>
</dbReference>
<dbReference type="ChiTaRS" id="P2RY8">
    <property type="organism name" value="human"/>
</dbReference>
<dbReference type="OpenTargets" id="ENSG00000182162"/>
<sequence>MQVPNSTGPDNATLQMLRNPAIAVALPVVYSLVAAVSIPG</sequence>
<dbReference type="GeneTree" id="ENSGT01050000244840"/>
<protein>
    <submittedName>
        <fullName evidence="2">P2Y receptor family member 8</fullName>
    </submittedName>
</protein>
<dbReference type="Proteomes" id="UP000005640">
    <property type="component" value="Chromosome X"/>
</dbReference>
<dbReference type="OrthoDB" id="9944627at2759"/>
<organism evidence="2 4">
    <name type="scientific">Homo sapiens</name>
    <name type="common">Human</name>
    <dbReference type="NCBI Taxonomy" id="9606"/>
    <lineage>
        <taxon>Eukaryota</taxon>
        <taxon>Metazoa</taxon>
        <taxon>Chordata</taxon>
        <taxon>Craniata</taxon>
        <taxon>Vertebrata</taxon>
        <taxon>Euteleostomi</taxon>
        <taxon>Mammalia</taxon>
        <taxon>Eutheria</taxon>
        <taxon>Euarchontoglires</taxon>
        <taxon>Primates</taxon>
        <taxon>Haplorrhini</taxon>
        <taxon>Catarrhini</taxon>
        <taxon>Hominidae</taxon>
        <taxon>Homo</taxon>
    </lineage>
</organism>
<dbReference type="Proteomes" id="UP000005640">
    <property type="component" value="Chromosome Y"/>
</dbReference>
<name>A0A1B0GUR3_HUMAN</name>
<feature type="transmembrane region" description="Helical" evidence="1">
    <location>
        <begin position="20"/>
        <end position="38"/>
    </location>
</feature>
<evidence type="ECO:0000313" key="2">
    <source>
        <dbReference type="Ensembl" id="ENSP00000490211.1"/>
    </source>
</evidence>
<dbReference type="Ensembl" id="ENST00000711215.1">
    <property type="protein sequence ID" value="ENSP00000518610.1"/>
    <property type="gene ID" value="ENSG00000292333.1"/>
</dbReference>
<dbReference type="OMA" id="CVTTFCY"/>
<evidence type="ECO:0000256" key="1">
    <source>
        <dbReference type="SAM" id="Phobius"/>
    </source>
</evidence>
<proteinExistence type="evidence at protein level"/>
<keyword evidence="1" id="KW-0812">Transmembrane</keyword>
<reference evidence="2" key="3">
    <citation type="journal article" date="2004" name="Nature">
        <title>Finishing the euchromatic sequence of the human genome.</title>
        <authorList>
            <consortium name="International Human Genome Sequencing Consortium"/>
        </authorList>
    </citation>
    <scope>NUCLEOTIDE SEQUENCE [LARGE SCALE GENOMIC DNA]</scope>
</reference>